<evidence type="ECO:0000256" key="1">
    <source>
        <dbReference type="SAM" id="MobiDB-lite"/>
    </source>
</evidence>
<name>A0A482X0Y2_LAOST</name>
<dbReference type="AlphaFoldDB" id="A0A482X0Y2"/>
<protein>
    <submittedName>
        <fullName evidence="2">Uncharacterized protein</fullName>
    </submittedName>
</protein>
<accession>A0A482X0Y2</accession>
<sequence>MGGCSTQRRGGADITRSLKKEGSNKCDFIRRCTLRGVFLMAIEIDKKLSKNKEREAGSGKKLEPSMIARSERYIPHT</sequence>
<organism evidence="2 3">
    <name type="scientific">Laodelphax striatellus</name>
    <name type="common">Small brown planthopper</name>
    <name type="synonym">Delphax striatella</name>
    <dbReference type="NCBI Taxonomy" id="195883"/>
    <lineage>
        <taxon>Eukaryota</taxon>
        <taxon>Metazoa</taxon>
        <taxon>Ecdysozoa</taxon>
        <taxon>Arthropoda</taxon>
        <taxon>Hexapoda</taxon>
        <taxon>Insecta</taxon>
        <taxon>Pterygota</taxon>
        <taxon>Neoptera</taxon>
        <taxon>Paraneoptera</taxon>
        <taxon>Hemiptera</taxon>
        <taxon>Auchenorrhyncha</taxon>
        <taxon>Fulgoroidea</taxon>
        <taxon>Delphacidae</taxon>
        <taxon>Criomorphinae</taxon>
        <taxon>Laodelphax</taxon>
    </lineage>
</organism>
<dbReference type="InParanoid" id="A0A482X0Y2"/>
<evidence type="ECO:0000313" key="2">
    <source>
        <dbReference type="EMBL" id="RZF39505.1"/>
    </source>
</evidence>
<gene>
    <name evidence="2" type="ORF">LSTR_LSTR001026</name>
</gene>
<comment type="caution">
    <text evidence="2">The sequence shown here is derived from an EMBL/GenBank/DDBJ whole genome shotgun (WGS) entry which is preliminary data.</text>
</comment>
<proteinExistence type="predicted"/>
<keyword evidence="3" id="KW-1185">Reference proteome</keyword>
<feature type="region of interest" description="Disordered" evidence="1">
    <location>
        <begin position="49"/>
        <end position="77"/>
    </location>
</feature>
<evidence type="ECO:0000313" key="3">
    <source>
        <dbReference type="Proteomes" id="UP000291343"/>
    </source>
</evidence>
<dbReference type="EMBL" id="QKKF02019844">
    <property type="protein sequence ID" value="RZF39505.1"/>
    <property type="molecule type" value="Genomic_DNA"/>
</dbReference>
<dbReference type="Proteomes" id="UP000291343">
    <property type="component" value="Unassembled WGS sequence"/>
</dbReference>
<reference evidence="2 3" key="1">
    <citation type="journal article" date="2017" name="Gigascience">
        <title>Genome sequence of the small brown planthopper, Laodelphax striatellus.</title>
        <authorList>
            <person name="Zhu J."/>
            <person name="Jiang F."/>
            <person name="Wang X."/>
            <person name="Yang P."/>
            <person name="Bao Y."/>
            <person name="Zhao W."/>
            <person name="Wang W."/>
            <person name="Lu H."/>
            <person name="Wang Q."/>
            <person name="Cui N."/>
            <person name="Li J."/>
            <person name="Chen X."/>
            <person name="Luo L."/>
            <person name="Yu J."/>
            <person name="Kang L."/>
            <person name="Cui F."/>
        </authorList>
    </citation>
    <scope>NUCLEOTIDE SEQUENCE [LARGE SCALE GENOMIC DNA]</scope>
    <source>
        <strain evidence="2">Lst14</strain>
    </source>
</reference>